<feature type="short sequence motif" description="GXGXXG" evidence="4">
    <location>
        <begin position="16"/>
        <end position="21"/>
    </location>
</feature>
<feature type="domain" description="PNPLA" evidence="5">
    <location>
        <begin position="12"/>
        <end position="170"/>
    </location>
</feature>
<feature type="active site" description="Proton acceptor" evidence="4">
    <location>
        <position position="157"/>
    </location>
</feature>
<sequence>MNQEKRPFHIGLALSGGGARGFAHLGVFKAMQELGIKPDIISGTSAGAIAGVMFASGHTAEEGVDFFKGKKLLDFARPLVSKTGIMNMNGMGKRLSEFIQAKTFEDLQIPLVVTATNMNLGIPTHFNSGELVPRVLASCSIPIVFVPVNIDNHQYSDGGVFMNFPVRPIRDLCDIVIGVHIDPLEPSNHIKSIVHLAERSFHMGILSNMSIDTQLCDIVIVPRHISRFSMFDLNNVEDIMEEGYKQAKIVFDRPRVKKKLKIN</sequence>
<evidence type="ECO:0000256" key="2">
    <source>
        <dbReference type="ARBA" id="ARBA00022963"/>
    </source>
</evidence>
<keyword evidence="2 4" id="KW-0442">Lipid degradation</keyword>
<dbReference type="InterPro" id="IPR050301">
    <property type="entry name" value="NTE"/>
</dbReference>
<dbReference type="PANTHER" id="PTHR14226">
    <property type="entry name" value="NEUROPATHY TARGET ESTERASE/SWISS CHEESE D.MELANOGASTER"/>
    <property type="match status" value="1"/>
</dbReference>
<dbReference type="EMBL" id="JACOOH010000003">
    <property type="protein sequence ID" value="MBC5621219.1"/>
    <property type="molecule type" value="Genomic_DNA"/>
</dbReference>
<accession>A0ABR7CZW7</accession>
<dbReference type="RefSeq" id="WP_186975780.1">
    <property type="nucleotide sequence ID" value="NZ_JACOOH010000003.1"/>
</dbReference>
<evidence type="ECO:0000256" key="1">
    <source>
        <dbReference type="ARBA" id="ARBA00022801"/>
    </source>
</evidence>
<reference evidence="6 7" key="1">
    <citation type="submission" date="2020-08" db="EMBL/GenBank/DDBJ databases">
        <title>Genome public.</title>
        <authorList>
            <person name="Liu C."/>
            <person name="Sun Q."/>
        </authorList>
    </citation>
    <scope>NUCLEOTIDE SEQUENCE [LARGE SCALE GENOMIC DNA]</scope>
    <source>
        <strain evidence="6 7">NSJ-56</strain>
    </source>
</reference>
<protein>
    <submittedName>
        <fullName evidence="6">Patatin-like phospholipase family protein</fullName>
    </submittedName>
</protein>
<keyword evidence="1 4" id="KW-0378">Hydrolase</keyword>
<dbReference type="InterPro" id="IPR002641">
    <property type="entry name" value="PNPLA_dom"/>
</dbReference>
<dbReference type="Gene3D" id="3.40.1090.10">
    <property type="entry name" value="Cytosolic phospholipase A2 catalytic domain"/>
    <property type="match status" value="2"/>
</dbReference>
<evidence type="ECO:0000259" key="5">
    <source>
        <dbReference type="PROSITE" id="PS51635"/>
    </source>
</evidence>
<dbReference type="PANTHER" id="PTHR14226:SF78">
    <property type="entry name" value="SLR0060 PROTEIN"/>
    <property type="match status" value="1"/>
</dbReference>
<dbReference type="PROSITE" id="PS51635">
    <property type="entry name" value="PNPLA"/>
    <property type="match status" value="1"/>
</dbReference>
<keyword evidence="3 4" id="KW-0443">Lipid metabolism</keyword>
<organism evidence="6 7">
    <name type="scientific">Butyricimonas hominis</name>
    <dbReference type="NCBI Taxonomy" id="2763032"/>
    <lineage>
        <taxon>Bacteria</taxon>
        <taxon>Pseudomonadati</taxon>
        <taxon>Bacteroidota</taxon>
        <taxon>Bacteroidia</taxon>
        <taxon>Bacteroidales</taxon>
        <taxon>Odoribacteraceae</taxon>
        <taxon>Butyricimonas</taxon>
    </lineage>
</organism>
<dbReference type="SUPFAM" id="SSF52151">
    <property type="entry name" value="FabD/lysophospholipase-like"/>
    <property type="match status" value="1"/>
</dbReference>
<feature type="short sequence motif" description="DGA/G" evidence="4">
    <location>
        <begin position="157"/>
        <end position="159"/>
    </location>
</feature>
<gene>
    <name evidence="6" type="ORF">H8S64_08920</name>
</gene>
<feature type="active site" description="Nucleophile" evidence="4">
    <location>
        <position position="45"/>
    </location>
</feature>
<comment type="caution">
    <text evidence="6">The sequence shown here is derived from an EMBL/GenBank/DDBJ whole genome shotgun (WGS) entry which is preliminary data.</text>
</comment>
<name>A0ABR7CZW7_9BACT</name>
<evidence type="ECO:0000313" key="7">
    <source>
        <dbReference type="Proteomes" id="UP000646484"/>
    </source>
</evidence>
<proteinExistence type="predicted"/>
<dbReference type="Pfam" id="PF01734">
    <property type="entry name" value="Patatin"/>
    <property type="match status" value="1"/>
</dbReference>
<evidence type="ECO:0000256" key="4">
    <source>
        <dbReference type="PROSITE-ProRule" id="PRU01161"/>
    </source>
</evidence>
<dbReference type="CDD" id="cd07205">
    <property type="entry name" value="Pat_PNPLA6_PNPLA7_NTE1_like"/>
    <property type="match status" value="1"/>
</dbReference>
<dbReference type="InterPro" id="IPR016035">
    <property type="entry name" value="Acyl_Trfase/lysoPLipase"/>
</dbReference>
<evidence type="ECO:0000313" key="6">
    <source>
        <dbReference type="EMBL" id="MBC5621219.1"/>
    </source>
</evidence>
<feature type="short sequence motif" description="GXSXG" evidence="4">
    <location>
        <begin position="43"/>
        <end position="47"/>
    </location>
</feature>
<dbReference type="Proteomes" id="UP000646484">
    <property type="component" value="Unassembled WGS sequence"/>
</dbReference>
<evidence type="ECO:0000256" key="3">
    <source>
        <dbReference type="ARBA" id="ARBA00023098"/>
    </source>
</evidence>
<keyword evidence="7" id="KW-1185">Reference proteome</keyword>